<protein>
    <submittedName>
        <fullName evidence="3">Uncharacterized protein</fullName>
    </submittedName>
</protein>
<keyword evidence="1" id="KW-0472">Membrane</keyword>
<keyword evidence="1" id="KW-1133">Transmembrane helix</keyword>
<evidence type="ECO:0000313" key="4">
    <source>
        <dbReference type="Proteomes" id="UP001147782"/>
    </source>
</evidence>
<keyword evidence="4" id="KW-1185">Reference proteome</keyword>
<dbReference type="EMBL" id="JAPZBS010000009">
    <property type="protein sequence ID" value="KAJ5359059.1"/>
    <property type="molecule type" value="Genomic_DNA"/>
</dbReference>
<sequence>MHSKTLNVLFLSALAAAAAVEERQYGGSDSGDDYYNSLMSELNSLATNTDYMDYLTAYSDLPTDYSAYLPSATGSGSDGGSNSESNNYPAVTAAPSVSIPSGLGYDMPPPSIESVLATAIPPSYLSQLANPTAASSIISEIQHGHYPSWYQDLPSSVKAWITSHYMTGSTAAATGGSSGSSGNSGSGSAAHGNAASTGVLATGFMGAAAILAIAVML</sequence>
<name>A0A9W9RHQ0_9EURO</name>
<reference evidence="3" key="1">
    <citation type="submission" date="2022-11" db="EMBL/GenBank/DDBJ databases">
        <authorList>
            <person name="Petersen C."/>
        </authorList>
    </citation>
    <scope>NUCLEOTIDE SEQUENCE</scope>
    <source>
        <strain evidence="3">IBT 29864</strain>
    </source>
</reference>
<keyword evidence="2" id="KW-0732">Signal</keyword>
<dbReference type="GeneID" id="81443564"/>
<dbReference type="OrthoDB" id="5419608at2759"/>
<evidence type="ECO:0000313" key="3">
    <source>
        <dbReference type="EMBL" id="KAJ5359059.1"/>
    </source>
</evidence>
<feature type="signal peptide" evidence="2">
    <location>
        <begin position="1"/>
        <end position="19"/>
    </location>
</feature>
<organism evidence="3 4">
    <name type="scientific">Penicillium cataractarum</name>
    <dbReference type="NCBI Taxonomy" id="2100454"/>
    <lineage>
        <taxon>Eukaryota</taxon>
        <taxon>Fungi</taxon>
        <taxon>Dikarya</taxon>
        <taxon>Ascomycota</taxon>
        <taxon>Pezizomycotina</taxon>
        <taxon>Eurotiomycetes</taxon>
        <taxon>Eurotiomycetidae</taxon>
        <taxon>Eurotiales</taxon>
        <taxon>Aspergillaceae</taxon>
        <taxon>Penicillium</taxon>
    </lineage>
</organism>
<dbReference type="AlphaFoldDB" id="A0A9W9RHQ0"/>
<evidence type="ECO:0000256" key="2">
    <source>
        <dbReference type="SAM" id="SignalP"/>
    </source>
</evidence>
<dbReference type="Proteomes" id="UP001147782">
    <property type="component" value="Unassembled WGS sequence"/>
</dbReference>
<keyword evidence="1" id="KW-0812">Transmembrane</keyword>
<proteinExistence type="predicted"/>
<reference evidence="3" key="2">
    <citation type="journal article" date="2023" name="IMA Fungus">
        <title>Comparative genomic study of the Penicillium genus elucidates a diverse pangenome and 15 lateral gene transfer events.</title>
        <authorList>
            <person name="Petersen C."/>
            <person name="Sorensen T."/>
            <person name="Nielsen M.R."/>
            <person name="Sondergaard T.E."/>
            <person name="Sorensen J.L."/>
            <person name="Fitzpatrick D.A."/>
            <person name="Frisvad J.C."/>
            <person name="Nielsen K.L."/>
        </authorList>
    </citation>
    <scope>NUCLEOTIDE SEQUENCE</scope>
    <source>
        <strain evidence="3">IBT 29864</strain>
    </source>
</reference>
<comment type="caution">
    <text evidence="3">The sequence shown here is derived from an EMBL/GenBank/DDBJ whole genome shotgun (WGS) entry which is preliminary data.</text>
</comment>
<feature type="transmembrane region" description="Helical" evidence="1">
    <location>
        <begin position="194"/>
        <end position="216"/>
    </location>
</feature>
<dbReference type="RefSeq" id="XP_056550345.1">
    <property type="nucleotide sequence ID" value="XM_056704385.1"/>
</dbReference>
<accession>A0A9W9RHQ0</accession>
<evidence type="ECO:0000256" key="1">
    <source>
        <dbReference type="SAM" id="Phobius"/>
    </source>
</evidence>
<feature type="chain" id="PRO_5040751871" evidence="2">
    <location>
        <begin position="20"/>
        <end position="217"/>
    </location>
</feature>
<gene>
    <name evidence="3" type="ORF">N7496_011472</name>
</gene>